<dbReference type="AlphaFoldDB" id="A0AAP9EAS4"/>
<evidence type="ECO:0000313" key="2">
    <source>
        <dbReference type="Proteomes" id="UP000321298"/>
    </source>
</evidence>
<evidence type="ECO:0000313" key="1">
    <source>
        <dbReference type="EMBL" id="QEA43258.1"/>
    </source>
</evidence>
<name>A0AAP9EAS4_LEULA</name>
<sequence length="130" mass="14849">MQSKPCMVLVYCIRGFLMLDNPDESFLIHQIEVAKSELNDYDTQVYLESETIAHVRVDEREVYSGSGSQRQKVANATIYIYAFNQPGLVIDETWLDARVTFHGKAFLVKSINTYSQVGVDETYSWELGVI</sequence>
<protein>
    <recommendedName>
        <fullName evidence="3">Minor capsid protein</fullName>
    </recommendedName>
</protein>
<dbReference type="EMBL" id="CP042387">
    <property type="protein sequence ID" value="QEA43258.1"/>
    <property type="molecule type" value="Genomic_DNA"/>
</dbReference>
<organism evidence="1 2">
    <name type="scientific">Leuconostoc lactis</name>
    <dbReference type="NCBI Taxonomy" id="1246"/>
    <lineage>
        <taxon>Bacteria</taxon>
        <taxon>Bacillati</taxon>
        <taxon>Bacillota</taxon>
        <taxon>Bacilli</taxon>
        <taxon>Lactobacillales</taxon>
        <taxon>Lactobacillaceae</taxon>
        <taxon>Leuconostoc</taxon>
    </lineage>
</organism>
<accession>A0AAP9EAS4</accession>
<proteinExistence type="predicted"/>
<dbReference type="Pfam" id="PF10665">
    <property type="entry name" value="Minor_capsid_1"/>
    <property type="match status" value="1"/>
</dbReference>
<gene>
    <name evidence="1" type="ORF">FGL83_00415</name>
</gene>
<dbReference type="Proteomes" id="UP000321298">
    <property type="component" value="Chromosome"/>
</dbReference>
<keyword evidence="2" id="KW-1185">Reference proteome</keyword>
<dbReference type="InterPro" id="IPR019612">
    <property type="entry name" value="Minor_capsid_put"/>
</dbReference>
<reference evidence="1 2" key="1">
    <citation type="submission" date="2019-06" db="EMBL/GenBank/DDBJ databases">
        <title>Genome analyses of bacteria isolated from kimchi.</title>
        <authorList>
            <person name="Lee S."/>
            <person name="Ahn S."/>
            <person name="Roh S."/>
        </authorList>
    </citation>
    <scope>NUCLEOTIDE SEQUENCE [LARGE SCALE GENOMIC DNA]</scope>
    <source>
        <strain evidence="1 2">CBA3625</strain>
    </source>
</reference>
<evidence type="ECO:0008006" key="3">
    <source>
        <dbReference type="Google" id="ProtNLM"/>
    </source>
</evidence>